<dbReference type="InterPro" id="IPR015421">
    <property type="entry name" value="PyrdxlP-dep_Trfase_major"/>
</dbReference>
<evidence type="ECO:0000256" key="6">
    <source>
        <dbReference type="RuleBase" id="RU000382"/>
    </source>
</evidence>
<dbReference type="Proteomes" id="UP000607281">
    <property type="component" value="Unassembled WGS sequence"/>
</dbReference>
<accession>A0ABR8CSS8</accession>
<name>A0ABR8CSS8_9NOST</name>
<evidence type="ECO:0000256" key="1">
    <source>
        <dbReference type="ARBA" id="ARBA00001933"/>
    </source>
</evidence>
<evidence type="ECO:0000313" key="8">
    <source>
        <dbReference type="Proteomes" id="UP000607281"/>
    </source>
</evidence>
<keyword evidence="3" id="KW-0210">Decarboxylase</keyword>
<keyword evidence="4 6" id="KW-0663">Pyridoxal phosphate</keyword>
<dbReference type="InterPro" id="IPR015424">
    <property type="entry name" value="PyrdxlP-dep_Trfase"/>
</dbReference>
<gene>
    <name evidence="7" type="ORF">H6G18_19230</name>
</gene>
<dbReference type="SUPFAM" id="SSF53383">
    <property type="entry name" value="PLP-dependent transferases"/>
    <property type="match status" value="1"/>
</dbReference>
<comment type="caution">
    <text evidence="7">The sequence shown here is derived from an EMBL/GenBank/DDBJ whole genome shotgun (WGS) entry which is preliminary data.</text>
</comment>
<keyword evidence="8" id="KW-1185">Reference proteome</keyword>
<dbReference type="EMBL" id="JACJRF010000040">
    <property type="protein sequence ID" value="MBD2346262.1"/>
    <property type="molecule type" value="Genomic_DNA"/>
</dbReference>
<keyword evidence="5 6" id="KW-0456">Lyase</keyword>
<reference evidence="7 8" key="1">
    <citation type="journal article" date="2020" name="ISME J.">
        <title>Comparative genomics reveals insights into cyanobacterial evolution and habitat adaptation.</title>
        <authorList>
            <person name="Chen M.Y."/>
            <person name="Teng W.K."/>
            <person name="Zhao L."/>
            <person name="Hu C.X."/>
            <person name="Zhou Y.K."/>
            <person name="Han B.P."/>
            <person name="Song L.R."/>
            <person name="Shu W.S."/>
        </authorList>
    </citation>
    <scope>NUCLEOTIDE SEQUENCE [LARGE SCALE GENOMIC DNA]</scope>
    <source>
        <strain evidence="7 8">FACHB-260</strain>
    </source>
</reference>
<dbReference type="Pfam" id="PF00282">
    <property type="entry name" value="Pyridoxal_deC"/>
    <property type="match status" value="1"/>
</dbReference>
<sequence length="565" mass="63097">MIKAIHQEKHGFYLINQNQKLNNSLLKYSKYCLNNTNLDDDFLDVVTQLLTGLKKILIDANLTDSINSEFKVELEINKIPTKGWSIEDVIQNIILNYLGNVPNYSAGYAPLNVIPPPLIPAILAKFACAIINPNLVYESYAGKAIEAEQLAISHLAEIIGFEPKISGGYFTSGGSASNYWAVRCALEKAFPGLGEKGFKAFSNQEPVVIQSVLGHYTNVNAARLLGIGTENVISVSVTPDFSISLPAFQSQMEKAIKENKQVVCIYLIAGQTDSFGVDDVKGVVRICEELCRKYHVPKPHIHVDAAVGWVYSIFKNYQITDNSLGFSTDTLDVIRKLNNLYSSLSYADSITVDPHKHGFTAYTSSALIFKNKRDLLLLQKDFHETPYFTEDIFCSFPGAYTPESSRPGDGPLMILANLYALGYEGYQTMIGYAIQQSIIFQSKLQFSFKNSVQVLNQNVPGTSTLWRFYPPGMEAQEAYNRELLGTSEEDCNFTQKINEYNHNLFAKSKNMRSHNTPILGYSHQVIVNKSGMPISAWKCIIINPFVNILSIIDNLHILLDMVVEN</sequence>
<protein>
    <submittedName>
        <fullName evidence="7">Aspartate aminotransferase family protein</fullName>
    </submittedName>
</protein>
<keyword evidence="7" id="KW-0808">Transferase</keyword>
<evidence type="ECO:0000256" key="5">
    <source>
        <dbReference type="ARBA" id="ARBA00023239"/>
    </source>
</evidence>
<evidence type="ECO:0000256" key="2">
    <source>
        <dbReference type="ARBA" id="ARBA00009533"/>
    </source>
</evidence>
<dbReference type="InterPro" id="IPR002129">
    <property type="entry name" value="PyrdxlP-dep_de-COase"/>
</dbReference>
<dbReference type="RefSeq" id="WP_190408686.1">
    <property type="nucleotide sequence ID" value="NZ_JACJRF010000040.1"/>
</dbReference>
<dbReference type="PANTHER" id="PTHR45677">
    <property type="entry name" value="GLUTAMATE DECARBOXYLASE-RELATED"/>
    <property type="match status" value="1"/>
</dbReference>
<comment type="similarity">
    <text evidence="2 6">Belongs to the group II decarboxylase family.</text>
</comment>
<keyword evidence="7" id="KW-0032">Aminotransferase</keyword>
<organism evidence="7 8">
    <name type="scientific">Anabaena subtropica FACHB-260</name>
    <dbReference type="NCBI Taxonomy" id="2692884"/>
    <lineage>
        <taxon>Bacteria</taxon>
        <taxon>Bacillati</taxon>
        <taxon>Cyanobacteriota</taxon>
        <taxon>Cyanophyceae</taxon>
        <taxon>Nostocales</taxon>
        <taxon>Nostocaceae</taxon>
        <taxon>Anabaena</taxon>
    </lineage>
</organism>
<dbReference type="GO" id="GO:0008483">
    <property type="term" value="F:transaminase activity"/>
    <property type="evidence" value="ECO:0007669"/>
    <property type="project" value="UniProtKB-KW"/>
</dbReference>
<evidence type="ECO:0000256" key="3">
    <source>
        <dbReference type="ARBA" id="ARBA00022793"/>
    </source>
</evidence>
<evidence type="ECO:0000256" key="4">
    <source>
        <dbReference type="ARBA" id="ARBA00022898"/>
    </source>
</evidence>
<comment type="cofactor">
    <cofactor evidence="1 6">
        <name>pyridoxal 5'-phosphate</name>
        <dbReference type="ChEBI" id="CHEBI:597326"/>
    </cofactor>
</comment>
<proteinExistence type="inferred from homology"/>
<dbReference type="Gene3D" id="3.40.640.10">
    <property type="entry name" value="Type I PLP-dependent aspartate aminotransferase-like (Major domain)"/>
    <property type="match status" value="1"/>
</dbReference>
<dbReference type="PANTHER" id="PTHR45677:SF8">
    <property type="entry name" value="CYSTEINE SULFINIC ACID DECARBOXYLASE"/>
    <property type="match status" value="1"/>
</dbReference>
<evidence type="ECO:0000313" key="7">
    <source>
        <dbReference type="EMBL" id="MBD2346262.1"/>
    </source>
</evidence>